<dbReference type="SUPFAM" id="SSF55347">
    <property type="entry name" value="Glyceraldehyde-3-phosphate dehydrogenase-like, C-terminal domain"/>
    <property type="match status" value="1"/>
</dbReference>
<dbReference type="AlphaFoldDB" id="A0A7W9B1X8"/>
<dbReference type="GO" id="GO:0000166">
    <property type="term" value="F:nucleotide binding"/>
    <property type="evidence" value="ECO:0007669"/>
    <property type="project" value="InterPro"/>
</dbReference>
<dbReference type="InterPro" id="IPR036291">
    <property type="entry name" value="NAD(P)-bd_dom_sf"/>
</dbReference>
<dbReference type="InterPro" id="IPR055170">
    <property type="entry name" value="GFO_IDH_MocA-like_dom"/>
</dbReference>
<comment type="similarity">
    <text evidence="1">Belongs to the Gfo/Idh/MocA family.</text>
</comment>
<evidence type="ECO:0000256" key="1">
    <source>
        <dbReference type="ARBA" id="ARBA00010928"/>
    </source>
</evidence>
<evidence type="ECO:0000313" key="6">
    <source>
        <dbReference type="Proteomes" id="UP000555546"/>
    </source>
</evidence>
<protein>
    <submittedName>
        <fullName evidence="5">Putative dehydrogenase</fullName>
    </submittedName>
</protein>
<reference evidence="5 6" key="1">
    <citation type="submission" date="2020-08" db="EMBL/GenBank/DDBJ databases">
        <title>Genomic Encyclopedia of Type Strains, Phase IV (KMG-IV): sequencing the most valuable type-strain genomes for metagenomic binning, comparative biology and taxonomic classification.</title>
        <authorList>
            <person name="Goeker M."/>
        </authorList>
    </citation>
    <scope>NUCLEOTIDE SEQUENCE [LARGE SCALE GENOMIC DNA]</scope>
    <source>
        <strain evidence="5 6">DSM 26944</strain>
    </source>
</reference>
<evidence type="ECO:0000259" key="4">
    <source>
        <dbReference type="Pfam" id="PF22725"/>
    </source>
</evidence>
<keyword evidence="2" id="KW-0560">Oxidoreductase</keyword>
<dbReference type="PANTHER" id="PTHR22604:SF105">
    <property type="entry name" value="TRANS-1,2-DIHYDROBENZENE-1,2-DIOL DEHYDROGENASE"/>
    <property type="match status" value="1"/>
</dbReference>
<feature type="domain" description="Gfo/Idh/MocA-like oxidoreductase N-terminal" evidence="3">
    <location>
        <begin position="15"/>
        <end position="133"/>
    </location>
</feature>
<dbReference type="EMBL" id="JACIJG010000033">
    <property type="protein sequence ID" value="MBB5704496.1"/>
    <property type="molecule type" value="Genomic_DNA"/>
</dbReference>
<proteinExistence type="inferred from homology"/>
<dbReference type="Proteomes" id="UP000555546">
    <property type="component" value="Unassembled WGS sequence"/>
</dbReference>
<name>A0A7W9B1X8_9HYPH</name>
<dbReference type="InterPro" id="IPR000683">
    <property type="entry name" value="Gfo/Idh/MocA-like_OxRdtase_N"/>
</dbReference>
<keyword evidence="6" id="KW-1185">Reference proteome</keyword>
<evidence type="ECO:0000313" key="5">
    <source>
        <dbReference type="EMBL" id="MBB5704496.1"/>
    </source>
</evidence>
<organism evidence="5 6">
    <name type="scientific">Brucella daejeonensis</name>
    <dbReference type="NCBI Taxonomy" id="659015"/>
    <lineage>
        <taxon>Bacteria</taxon>
        <taxon>Pseudomonadati</taxon>
        <taxon>Pseudomonadota</taxon>
        <taxon>Alphaproteobacteria</taxon>
        <taxon>Hyphomicrobiales</taxon>
        <taxon>Brucellaceae</taxon>
        <taxon>Brucella/Ochrobactrum group</taxon>
        <taxon>Brucella</taxon>
    </lineage>
</organism>
<dbReference type="InterPro" id="IPR050984">
    <property type="entry name" value="Gfo/Idh/MocA_domain"/>
</dbReference>
<feature type="domain" description="GFO/IDH/MocA-like oxidoreductase" evidence="4">
    <location>
        <begin position="146"/>
        <end position="260"/>
    </location>
</feature>
<gene>
    <name evidence="5" type="ORF">FHS76_004416</name>
</gene>
<evidence type="ECO:0000256" key="2">
    <source>
        <dbReference type="ARBA" id="ARBA00023002"/>
    </source>
</evidence>
<dbReference type="Pfam" id="PF22725">
    <property type="entry name" value="GFO_IDH_MocA_C3"/>
    <property type="match status" value="1"/>
</dbReference>
<sequence length="357" mass="38164">MNRNNATGRTAAGDFRWGIWGTGAIAGAFAADMQACAGMRVTAICSRKAETAETFRRRIGADARSVKTFGDSGEFLAHPDIDAVYIATPSAMHVLQAMQAIAAGKACLIEKPLSLDPAGADQIEAASKARNVFAMEAMWSRFLPAIRAARQHIDSGRIGTVTHIEADLSHIRAYDPQSRFFNPGLGGGAAFDLGVYPVSLALCFLGLPDQVDGRWQRARSGVDMRAEFELGWQGATAKLSCGFDRDGENHMLITGTKGALLIHAPFFKAQRLTLFSAFAARPPFGPNGGGSFIGKVMNRLPLPGRTIENHAFSGNGLQFQAKAVRDAVRAGRISDPTMPMGHSAAVTDIVCKVLEKD</sequence>
<accession>A0A7W9B1X8</accession>
<dbReference type="Pfam" id="PF01408">
    <property type="entry name" value="GFO_IDH_MocA"/>
    <property type="match status" value="1"/>
</dbReference>
<evidence type="ECO:0000259" key="3">
    <source>
        <dbReference type="Pfam" id="PF01408"/>
    </source>
</evidence>
<dbReference type="RefSeq" id="WP_328700560.1">
    <property type="nucleotide sequence ID" value="NZ_JACIJG010000033.1"/>
</dbReference>
<comment type="caution">
    <text evidence="5">The sequence shown here is derived from an EMBL/GenBank/DDBJ whole genome shotgun (WGS) entry which is preliminary data.</text>
</comment>
<dbReference type="SUPFAM" id="SSF51735">
    <property type="entry name" value="NAD(P)-binding Rossmann-fold domains"/>
    <property type="match status" value="1"/>
</dbReference>
<dbReference type="Gene3D" id="3.40.50.720">
    <property type="entry name" value="NAD(P)-binding Rossmann-like Domain"/>
    <property type="match status" value="1"/>
</dbReference>
<dbReference type="PANTHER" id="PTHR22604">
    <property type="entry name" value="OXIDOREDUCTASES"/>
    <property type="match status" value="1"/>
</dbReference>
<dbReference type="Gene3D" id="3.30.360.10">
    <property type="entry name" value="Dihydrodipicolinate Reductase, domain 2"/>
    <property type="match status" value="1"/>
</dbReference>
<dbReference type="GO" id="GO:0016491">
    <property type="term" value="F:oxidoreductase activity"/>
    <property type="evidence" value="ECO:0007669"/>
    <property type="project" value="UniProtKB-KW"/>
</dbReference>